<comment type="similarity">
    <text evidence="6">Belongs to the ABC-4 integral membrane protein family.</text>
</comment>
<evidence type="ECO:0000313" key="11">
    <source>
        <dbReference type="EMBL" id="WUQ83400.1"/>
    </source>
</evidence>
<keyword evidence="2" id="KW-1003">Cell membrane</keyword>
<keyword evidence="12" id="KW-1185">Reference proteome</keyword>
<feature type="transmembrane region" description="Helical" evidence="8">
    <location>
        <begin position="403"/>
        <end position="423"/>
    </location>
</feature>
<dbReference type="Proteomes" id="UP001432222">
    <property type="component" value="Chromosome"/>
</dbReference>
<evidence type="ECO:0000256" key="2">
    <source>
        <dbReference type="ARBA" id="ARBA00022475"/>
    </source>
</evidence>
<evidence type="ECO:0000259" key="9">
    <source>
        <dbReference type="Pfam" id="PF02687"/>
    </source>
</evidence>
<proteinExistence type="inferred from homology"/>
<evidence type="ECO:0000256" key="6">
    <source>
        <dbReference type="ARBA" id="ARBA00038076"/>
    </source>
</evidence>
<dbReference type="EMBL" id="CP108110">
    <property type="protein sequence ID" value="WUQ83400.1"/>
    <property type="molecule type" value="Genomic_DNA"/>
</dbReference>
<keyword evidence="5 8" id="KW-0472">Membrane</keyword>
<gene>
    <name evidence="11" type="ORF">OHA16_10705</name>
</gene>
<reference evidence="11" key="1">
    <citation type="submission" date="2022-10" db="EMBL/GenBank/DDBJ databases">
        <title>The complete genomes of actinobacterial strains from the NBC collection.</title>
        <authorList>
            <person name="Joergensen T.S."/>
            <person name="Alvarez Arevalo M."/>
            <person name="Sterndorff E.B."/>
            <person name="Faurdal D."/>
            <person name="Vuksanovic O."/>
            <person name="Mourched A.-S."/>
            <person name="Charusanti P."/>
            <person name="Shaw S."/>
            <person name="Blin K."/>
            <person name="Weber T."/>
        </authorList>
    </citation>
    <scope>NUCLEOTIDE SEQUENCE</scope>
    <source>
        <strain evidence="11">NBC_00222</strain>
    </source>
</reference>
<keyword evidence="4 8" id="KW-1133">Transmembrane helix</keyword>
<dbReference type="InterPro" id="IPR050250">
    <property type="entry name" value="Macrolide_Exporter_MacB"/>
</dbReference>
<feature type="region of interest" description="Disordered" evidence="7">
    <location>
        <begin position="96"/>
        <end position="115"/>
    </location>
</feature>
<name>A0ABZ1TYH3_9ACTN</name>
<sequence length="436" mass="45430">MPQVPPGRARRLRSTVRDRRTRRAGYTRLGIHDLVSEAVTGLIQRPARSVLTMLGTVLGVGVFVAVLALTTTVTHQIGKSFDLLQATTVTVTDTPTKAPKTALVPGEEPRTGFPSDTDARLARLNGVVDGGLWWTVPLRSPAIGTKPAGSTTAPDRRGGGIGLYAATPGALAAMQPTVRSGVLFNSFHQERGEQVCLLGSAAARLLGITRVDSRPAVFVENTAYTVVGIIAETQRLPESLLGVIIPAGTALTAYGPPNDRPAQAVVHVRLGAAPLIADQAPRALRPDQPQLLKAAAPPDPRSLRDQVSTDLSGLFLLLAAICLAVGALGIANTTLVAVLERTGEIGLRRALGARPSHIGVQFLTESTALGTLGGLIGTSLGVLSVIAIAVAKRWTAVIEPATVLPAPLIGGLVGLVAGCYPALRAARIEPLETLRR</sequence>
<feature type="transmembrane region" description="Helical" evidence="8">
    <location>
        <begin position="314"/>
        <end position="339"/>
    </location>
</feature>
<feature type="transmembrane region" description="Helical" evidence="8">
    <location>
        <begin position="368"/>
        <end position="391"/>
    </location>
</feature>
<dbReference type="InterPro" id="IPR003838">
    <property type="entry name" value="ABC3_permease_C"/>
</dbReference>
<comment type="subcellular location">
    <subcellularLocation>
        <location evidence="1">Cell membrane</location>
        <topology evidence="1">Multi-pass membrane protein</topology>
    </subcellularLocation>
</comment>
<evidence type="ECO:0000256" key="7">
    <source>
        <dbReference type="SAM" id="MobiDB-lite"/>
    </source>
</evidence>
<protein>
    <submittedName>
        <fullName evidence="11">ABC transporter permease</fullName>
    </submittedName>
</protein>
<dbReference type="Pfam" id="PF02687">
    <property type="entry name" value="FtsX"/>
    <property type="match status" value="1"/>
</dbReference>
<feature type="transmembrane region" description="Helical" evidence="8">
    <location>
        <begin position="50"/>
        <end position="70"/>
    </location>
</feature>
<keyword evidence="3 8" id="KW-0812">Transmembrane</keyword>
<evidence type="ECO:0000259" key="10">
    <source>
        <dbReference type="Pfam" id="PF12704"/>
    </source>
</evidence>
<dbReference type="RefSeq" id="WP_328954428.1">
    <property type="nucleotide sequence ID" value="NZ_CP108110.1"/>
</dbReference>
<accession>A0ABZ1TYH3</accession>
<dbReference type="Pfam" id="PF12704">
    <property type="entry name" value="MacB_PCD"/>
    <property type="match status" value="1"/>
</dbReference>
<dbReference type="InterPro" id="IPR025857">
    <property type="entry name" value="MacB_PCD"/>
</dbReference>
<evidence type="ECO:0000256" key="8">
    <source>
        <dbReference type="SAM" id="Phobius"/>
    </source>
</evidence>
<feature type="domain" description="ABC3 transporter permease C-terminal" evidence="9">
    <location>
        <begin position="317"/>
        <end position="430"/>
    </location>
</feature>
<evidence type="ECO:0000256" key="3">
    <source>
        <dbReference type="ARBA" id="ARBA00022692"/>
    </source>
</evidence>
<feature type="domain" description="MacB-like periplasmic core" evidence="10">
    <location>
        <begin position="49"/>
        <end position="268"/>
    </location>
</feature>
<organism evidence="11 12">
    <name type="scientific">Kitasatospora purpeofusca</name>
    <dbReference type="NCBI Taxonomy" id="67352"/>
    <lineage>
        <taxon>Bacteria</taxon>
        <taxon>Bacillati</taxon>
        <taxon>Actinomycetota</taxon>
        <taxon>Actinomycetes</taxon>
        <taxon>Kitasatosporales</taxon>
        <taxon>Streptomycetaceae</taxon>
        <taxon>Kitasatospora</taxon>
    </lineage>
</organism>
<dbReference type="PANTHER" id="PTHR30572">
    <property type="entry name" value="MEMBRANE COMPONENT OF TRANSPORTER-RELATED"/>
    <property type="match status" value="1"/>
</dbReference>
<evidence type="ECO:0000256" key="1">
    <source>
        <dbReference type="ARBA" id="ARBA00004651"/>
    </source>
</evidence>
<evidence type="ECO:0000256" key="4">
    <source>
        <dbReference type="ARBA" id="ARBA00022989"/>
    </source>
</evidence>
<evidence type="ECO:0000313" key="12">
    <source>
        <dbReference type="Proteomes" id="UP001432222"/>
    </source>
</evidence>
<dbReference type="PANTHER" id="PTHR30572:SF4">
    <property type="entry name" value="ABC TRANSPORTER PERMEASE YTRF"/>
    <property type="match status" value="1"/>
</dbReference>
<evidence type="ECO:0000256" key="5">
    <source>
        <dbReference type="ARBA" id="ARBA00023136"/>
    </source>
</evidence>